<keyword evidence="4" id="KW-0175">Coiled coil</keyword>
<reference evidence="6 7" key="2">
    <citation type="journal article" date="2017" name="Nature">
        <title>The Apostasia genome and the evolution of orchids.</title>
        <authorList>
            <person name="Zhang G.Q."/>
            <person name="Liu K.W."/>
            <person name="Li Z."/>
            <person name="Lohaus R."/>
            <person name="Hsiao Y.Y."/>
            <person name="Niu S.C."/>
            <person name="Wang J.Y."/>
            <person name="Lin Y.C."/>
            <person name="Xu Q."/>
            <person name="Chen L.J."/>
            <person name="Yoshida K."/>
            <person name="Fujiwara S."/>
            <person name="Wang Z.W."/>
            <person name="Zhang Y.Q."/>
            <person name="Mitsuda N."/>
            <person name="Wang M."/>
            <person name="Liu G.H."/>
            <person name="Pecoraro L."/>
            <person name="Huang H.X."/>
            <person name="Xiao X.J."/>
            <person name="Lin M."/>
            <person name="Wu X.Y."/>
            <person name="Wu W.L."/>
            <person name="Chen Y.Y."/>
            <person name="Chang S.B."/>
            <person name="Sakamoto S."/>
            <person name="Ohme-Takagi M."/>
            <person name="Yagi M."/>
            <person name="Zeng S.J."/>
            <person name="Shen C.Y."/>
            <person name="Yeh C.M."/>
            <person name="Luo Y.B."/>
            <person name="Tsai W.C."/>
            <person name="Van de Peer Y."/>
            <person name="Liu Z.J."/>
        </authorList>
    </citation>
    <scope>NUCLEOTIDE SEQUENCE [LARGE SCALE GENOMIC DNA]</scope>
    <source>
        <tissue evidence="6">The whole plant</tissue>
    </source>
</reference>
<dbReference type="GO" id="GO:0005874">
    <property type="term" value="C:microtubule"/>
    <property type="evidence" value="ECO:0007669"/>
    <property type="project" value="UniProtKB-KW"/>
</dbReference>
<gene>
    <name evidence="6" type="ORF">MA16_Dca027185</name>
</gene>
<dbReference type="SUPFAM" id="SSF52540">
    <property type="entry name" value="P-loop containing nucleoside triphosphate hydrolases"/>
    <property type="match status" value="1"/>
</dbReference>
<protein>
    <submittedName>
        <fullName evidence="6">Kinesin-like calmodulin-binding protein like</fullName>
    </submittedName>
</protein>
<evidence type="ECO:0000256" key="3">
    <source>
        <dbReference type="PROSITE-ProRule" id="PRU00283"/>
    </source>
</evidence>
<dbReference type="GO" id="GO:0008017">
    <property type="term" value="F:microtubule binding"/>
    <property type="evidence" value="ECO:0007669"/>
    <property type="project" value="InterPro"/>
</dbReference>
<dbReference type="GO" id="GO:0005524">
    <property type="term" value="F:ATP binding"/>
    <property type="evidence" value="ECO:0007669"/>
    <property type="project" value="UniProtKB-UniRule"/>
</dbReference>
<dbReference type="EMBL" id="KZ503714">
    <property type="protein sequence ID" value="PKU61964.1"/>
    <property type="molecule type" value="Genomic_DNA"/>
</dbReference>
<name>A0A2I0VF33_9ASPA</name>
<evidence type="ECO:0000256" key="4">
    <source>
        <dbReference type="SAM" id="Coils"/>
    </source>
</evidence>
<dbReference type="SMART" id="SM00129">
    <property type="entry name" value="KISc"/>
    <property type="match status" value="1"/>
</dbReference>
<sequence length="376" mass="43398">MKIYSQLILFVLLKQTIRKLQEDLKIYTNELQASKDTIKSLLKEKLLLEQKIQIFEKKKKDEISMMINNYEDKRQNFALKITEFEQKLVSTAEVLRVAESTIATRNIEIDALHDNLKELQELRDMKEDIDRKNEQTALILKRQGSQLAELEALYKEELVLRKRYYNIIEDMKGKIRVFCRLRPLNEKEIAEKKKNVVFSVDEFTVEHPWKDEKSKQHIYDRVFGQNDSQEDVFADTKYLVQSAVDGYNVCIFAYGQTGSGKTFTIYGSESHPGLTPRATAELFRLVDRDSSKFFFSLKDDVLNDGCLNQDALIRVSVFEWIVQDDLWIVPDIVTKNRAGPEAGSLLQEAKQGVPPPLIAAHMWGPHGRFEEGGLGG</sequence>
<dbReference type="GO" id="GO:0003777">
    <property type="term" value="F:microtubule motor activity"/>
    <property type="evidence" value="ECO:0007669"/>
    <property type="project" value="InterPro"/>
</dbReference>
<dbReference type="AlphaFoldDB" id="A0A2I0VF33"/>
<dbReference type="InterPro" id="IPR036961">
    <property type="entry name" value="Kinesin_motor_dom_sf"/>
</dbReference>
<evidence type="ECO:0000256" key="1">
    <source>
        <dbReference type="ARBA" id="ARBA00022701"/>
    </source>
</evidence>
<feature type="domain" description="Kinesin motor" evidence="5">
    <location>
        <begin position="174"/>
        <end position="376"/>
    </location>
</feature>
<comment type="similarity">
    <text evidence="3">Belongs to the TRAFAC class myosin-kinesin ATPase superfamily. Kinesin family.</text>
</comment>
<evidence type="ECO:0000313" key="6">
    <source>
        <dbReference type="EMBL" id="PKU61964.1"/>
    </source>
</evidence>
<dbReference type="GO" id="GO:0007018">
    <property type="term" value="P:microtubule-based movement"/>
    <property type="evidence" value="ECO:0007669"/>
    <property type="project" value="InterPro"/>
</dbReference>
<dbReference type="InterPro" id="IPR027640">
    <property type="entry name" value="Kinesin-like_fam"/>
</dbReference>
<keyword evidence="1" id="KW-0493">Microtubule</keyword>
<proteinExistence type="inferred from homology"/>
<dbReference type="Gene3D" id="3.40.850.10">
    <property type="entry name" value="Kinesin motor domain"/>
    <property type="match status" value="1"/>
</dbReference>
<keyword evidence="3" id="KW-0547">Nucleotide-binding</keyword>
<dbReference type="Pfam" id="PF16796">
    <property type="entry name" value="Microtub_bd"/>
    <property type="match status" value="1"/>
</dbReference>
<evidence type="ECO:0000313" key="7">
    <source>
        <dbReference type="Proteomes" id="UP000233837"/>
    </source>
</evidence>
<feature type="binding site" evidence="3">
    <location>
        <begin position="255"/>
        <end position="262"/>
    </location>
    <ligand>
        <name>ATP</name>
        <dbReference type="ChEBI" id="CHEBI:30616"/>
    </ligand>
</feature>
<evidence type="ECO:0000259" key="5">
    <source>
        <dbReference type="PROSITE" id="PS50067"/>
    </source>
</evidence>
<dbReference type="Proteomes" id="UP000233837">
    <property type="component" value="Unassembled WGS sequence"/>
</dbReference>
<reference evidence="6 7" key="1">
    <citation type="journal article" date="2016" name="Sci. Rep.">
        <title>The Dendrobium catenatum Lindl. genome sequence provides insights into polysaccharide synthase, floral development and adaptive evolution.</title>
        <authorList>
            <person name="Zhang G.Q."/>
            <person name="Xu Q."/>
            <person name="Bian C."/>
            <person name="Tsai W.C."/>
            <person name="Yeh C.M."/>
            <person name="Liu K.W."/>
            <person name="Yoshida K."/>
            <person name="Zhang L.S."/>
            <person name="Chang S.B."/>
            <person name="Chen F."/>
            <person name="Shi Y."/>
            <person name="Su Y.Y."/>
            <person name="Zhang Y.Q."/>
            <person name="Chen L.J."/>
            <person name="Yin Y."/>
            <person name="Lin M."/>
            <person name="Huang H."/>
            <person name="Deng H."/>
            <person name="Wang Z.W."/>
            <person name="Zhu S.L."/>
            <person name="Zhao X."/>
            <person name="Deng C."/>
            <person name="Niu S.C."/>
            <person name="Huang J."/>
            <person name="Wang M."/>
            <person name="Liu G.H."/>
            <person name="Yang H.J."/>
            <person name="Xiao X.J."/>
            <person name="Hsiao Y.Y."/>
            <person name="Wu W.L."/>
            <person name="Chen Y.Y."/>
            <person name="Mitsuda N."/>
            <person name="Ohme-Takagi M."/>
            <person name="Luo Y.B."/>
            <person name="Van de Peer Y."/>
            <person name="Liu Z.J."/>
        </authorList>
    </citation>
    <scope>NUCLEOTIDE SEQUENCE [LARGE SCALE GENOMIC DNA]</scope>
    <source>
        <tissue evidence="6">The whole plant</tissue>
    </source>
</reference>
<dbReference type="InterPro" id="IPR001752">
    <property type="entry name" value="Kinesin_motor_dom"/>
</dbReference>
<dbReference type="InterPro" id="IPR027417">
    <property type="entry name" value="P-loop_NTPase"/>
</dbReference>
<dbReference type="PROSITE" id="PS50067">
    <property type="entry name" value="KINESIN_MOTOR_2"/>
    <property type="match status" value="1"/>
</dbReference>
<dbReference type="PANTHER" id="PTHR47972:SF16">
    <property type="entry name" value="KINESIN-LIKE PROTEIN"/>
    <property type="match status" value="1"/>
</dbReference>
<dbReference type="PANTHER" id="PTHR47972">
    <property type="entry name" value="KINESIN-LIKE PROTEIN KLP-3"/>
    <property type="match status" value="1"/>
</dbReference>
<dbReference type="InterPro" id="IPR031852">
    <property type="entry name" value="Vik1/Cik1_MT-bd"/>
</dbReference>
<accession>A0A2I0VF33</accession>
<keyword evidence="2 3" id="KW-0505">Motor protein</keyword>
<organism evidence="6 7">
    <name type="scientific">Dendrobium catenatum</name>
    <dbReference type="NCBI Taxonomy" id="906689"/>
    <lineage>
        <taxon>Eukaryota</taxon>
        <taxon>Viridiplantae</taxon>
        <taxon>Streptophyta</taxon>
        <taxon>Embryophyta</taxon>
        <taxon>Tracheophyta</taxon>
        <taxon>Spermatophyta</taxon>
        <taxon>Magnoliopsida</taxon>
        <taxon>Liliopsida</taxon>
        <taxon>Asparagales</taxon>
        <taxon>Orchidaceae</taxon>
        <taxon>Epidendroideae</taxon>
        <taxon>Malaxideae</taxon>
        <taxon>Dendrobiinae</taxon>
        <taxon>Dendrobium</taxon>
    </lineage>
</organism>
<feature type="coiled-coil region" evidence="4">
    <location>
        <begin position="10"/>
        <end position="135"/>
    </location>
</feature>
<dbReference type="STRING" id="906689.A0A2I0VF33"/>
<keyword evidence="7" id="KW-1185">Reference proteome</keyword>
<evidence type="ECO:0000256" key="2">
    <source>
        <dbReference type="ARBA" id="ARBA00023175"/>
    </source>
</evidence>
<keyword evidence="3" id="KW-0067">ATP-binding</keyword>